<feature type="region of interest" description="Disordered" evidence="1">
    <location>
        <begin position="1"/>
        <end position="30"/>
    </location>
</feature>
<name>A0A2I6UG49_9CAUD</name>
<keyword evidence="3" id="KW-1185">Reference proteome</keyword>
<feature type="compositionally biased region" description="Basic and acidic residues" evidence="1">
    <location>
        <begin position="1"/>
        <end position="18"/>
    </location>
</feature>
<dbReference type="GeneID" id="40236105"/>
<reference evidence="2 3" key="1">
    <citation type="submission" date="2017-07" db="EMBL/GenBank/DDBJ databases">
        <title>Characterization of ecologically diverse viruses infecting co-occurring strains of cosmopolitan hyperhalophilic Bacteroidetes.</title>
        <authorList>
            <person name="Villamor J."/>
            <person name="Ramos-Barbero M.D."/>
            <person name="Gonzalez-Torres P."/>
            <person name="Gabaldon T."/>
            <person name="Rollesso-Mora R."/>
            <person name="Meseguer I."/>
            <person name="Martinez-Garcia M."/>
            <person name="Santos F."/>
            <person name="Anton J."/>
        </authorList>
    </citation>
    <scope>NUCLEOTIDE SEQUENCE [LARGE SCALE GENOMIC DNA]</scope>
</reference>
<evidence type="ECO:0000256" key="1">
    <source>
        <dbReference type="SAM" id="MobiDB-lite"/>
    </source>
</evidence>
<organism evidence="2 3">
    <name type="scientific">Salinibacter phage M1EM-1</name>
    <dbReference type="NCBI Taxonomy" id="2681616"/>
    <lineage>
        <taxon>Viruses</taxon>
        <taxon>Duplodnaviria</taxon>
        <taxon>Heunggongvirae</taxon>
        <taxon>Uroviricota</taxon>
        <taxon>Caudoviricetes</taxon>
        <taxon>Holosalinivirus</taxon>
        <taxon>Holosalinivirus M1EM1</taxon>
    </lineage>
</organism>
<dbReference type="Proteomes" id="UP000259847">
    <property type="component" value="Segment"/>
</dbReference>
<dbReference type="EMBL" id="MF580955">
    <property type="protein sequence ID" value="AUO78940.1"/>
    <property type="molecule type" value="Genomic_DNA"/>
</dbReference>
<protein>
    <submittedName>
        <fullName evidence="2">Uncharacterized protein</fullName>
    </submittedName>
</protein>
<proteinExistence type="predicted"/>
<sequence length="109" mass="11413">MLTSDRYEQDTIEVERTTTGEPGPDGVPETGTETVLACDGDAQSLALDAEATPAVFENGGLRFYASESVLDLKPGDDATVTLEEGRTIEATVEGIELDGDAILLSYGSA</sequence>
<accession>A0A2I6UG49</accession>
<dbReference type="KEGG" id="vg:40236105"/>
<evidence type="ECO:0000313" key="2">
    <source>
        <dbReference type="EMBL" id="AUO78940.1"/>
    </source>
</evidence>
<evidence type="ECO:0000313" key="3">
    <source>
        <dbReference type="Proteomes" id="UP000259847"/>
    </source>
</evidence>
<dbReference type="RefSeq" id="YP_009639314.1">
    <property type="nucleotide sequence ID" value="NC_042348.1"/>
</dbReference>